<organism evidence="2 3">
    <name type="scientific">Gordonia jinhuaensis</name>
    <dbReference type="NCBI Taxonomy" id="1517702"/>
    <lineage>
        <taxon>Bacteria</taxon>
        <taxon>Bacillati</taxon>
        <taxon>Actinomycetota</taxon>
        <taxon>Actinomycetes</taxon>
        <taxon>Mycobacteriales</taxon>
        <taxon>Gordoniaceae</taxon>
        <taxon>Gordonia</taxon>
    </lineage>
</organism>
<gene>
    <name evidence="2" type="ORF">GCM10011489_14770</name>
</gene>
<dbReference type="Pfam" id="PF11927">
    <property type="entry name" value="HODM_asu-like"/>
    <property type="match status" value="1"/>
</dbReference>
<dbReference type="EMBL" id="BMGC01000007">
    <property type="protein sequence ID" value="GGB27635.1"/>
    <property type="molecule type" value="Genomic_DNA"/>
</dbReference>
<proteinExistence type="predicted"/>
<feature type="region of interest" description="Disordered" evidence="1">
    <location>
        <begin position="360"/>
        <end position="382"/>
    </location>
</feature>
<dbReference type="RefSeq" id="WP_308421373.1">
    <property type="nucleotide sequence ID" value="NZ_BMGC01000007.1"/>
</dbReference>
<evidence type="ECO:0000313" key="2">
    <source>
        <dbReference type="EMBL" id="GGB27635.1"/>
    </source>
</evidence>
<dbReference type="InterPro" id="IPR021848">
    <property type="entry name" value="HODM_asu-like"/>
</dbReference>
<reference evidence="2" key="1">
    <citation type="journal article" date="2014" name="Int. J. Syst. Evol. Microbiol.">
        <title>Complete genome sequence of Corynebacterium casei LMG S-19264T (=DSM 44701T), isolated from a smear-ripened cheese.</title>
        <authorList>
            <consortium name="US DOE Joint Genome Institute (JGI-PGF)"/>
            <person name="Walter F."/>
            <person name="Albersmeier A."/>
            <person name="Kalinowski J."/>
            <person name="Ruckert C."/>
        </authorList>
    </citation>
    <scope>NUCLEOTIDE SEQUENCE</scope>
    <source>
        <strain evidence="2">CGMCC 1.12827</strain>
    </source>
</reference>
<reference evidence="2" key="2">
    <citation type="submission" date="2020-09" db="EMBL/GenBank/DDBJ databases">
        <authorList>
            <person name="Sun Q."/>
            <person name="Zhou Y."/>
        </authorList>
    </citation>
    <scope>NUCLEOTIDE SEQUENCE</scope>
    <source>
        <strain evidence="2">CGMCC 1.12827</strain>
    </source>
</reference>
<evidence type="ECO:0000313" key="3">
    <source>
        <dbReference type="Proteomes" id="UP000621454"/>
    </source>
</evidence>
<name>A0A916T1J1_9ACTN</name>
<protein>
    <recommendedName>
        <fullName evidence="4">DUF3445 domain-containing protein</fullName>
    </recommendedName>
</protein>
<evidence type="ECO:0008006" key="4">
    <source>
        <dbReference type="Google" id="ProtNLM"/>
    </source>
</evidence>
<dbReference type="AlphaFoldDB" id="A0A916T1J1"/>
<keyword evidence="3" id="KW-1185">Reference proteome</keyword>
<dbReference type="Proteomes" id="UP000621454">
    <property type="component" value="Unassembled WGS sequence"/>
</dbReference>
<accession>A0A916T1J1</accession>
<evidence type="ECO:0000256" key="1">
    <source>
        <dbReference type="SAM" id="MobiDB-lite"/>
    </source>
</evidence>
<sequence length="382" mass="43124">MTVPSYYPWPFSRGDNTFRYSVNVSRARELAHTAVGSWGRYVVEVENDHDYISACRARSRILYEDPRRLQVRDHMRPACWDTVMFYLRELCDARPDVMSLRTDGDHHVWTNGLLEQEVRFRYGDDDTVPMGPLGFIGSQVPEDLLLLSERDGQLWFDAGIVTFAGSWSFDFDLGMSFHQIHSPIPRFTGEGHTGAAERFMMSLTPDNIYRRTNWTFSSTGTPRLDTSLEAMPSWGWEMPALIAAQDWGRIQLRIETEHFIRLPASGGLVFSIRTTMLSLADIATVPEWSRQLIDIVTELPDDMAEYKGMTDYRAPAMAWLAQAAGINSPAAEHYSTCRDCRHPGRMPAASTPSCAATIRASRSTTSTPSAPRSMMPAAYARS</sequence>
<comment type="caution">
    <text evidence="2">The sequence shown here is derived from an EMBL/GenBank/DDBJ whole genome shotgun (WGS) entry which is preliminary data.</text>
</comment>